<dbReference type="KEGG" id="sulj:SJPD1_2105"/>
<dbReference type="EMBL" id="CP023275">
    <property type="protein sequence ID" value="ATB70204.1"/>
    <property type="molecule type" value="Genomic_DNA"/>
</dbReference>
<dbReference type="AlphaFoldDB" id="A0A290HU96"/>
<evidence type="ECO:0000313" key="9">
    <source>
        <dbReference type="Proteomes" id="UP000217349"/>
    </source>
</evidence>
<dbReference type="InterPro" id="IPR020843">
    <property type="entry name" value="ER"/>
</dbReference>
<dbReference type="InterPro" id="IPR002328">
    <property type="entry name" value="ADH_Zn_CS"/>
</dbReference>
<dbReference type="Proteomes" id="UP000217349">
    <property type="component" value="Chromosome"/>
</dbReference>
<dbReference type="InterPro" id="IPR006311">
    <property type="entry name" value="TAT_signal"/>
</dbReference>
<feature type="domain" description="Enoyl reductase (ER)" evidence="7">
    <location>
        <begin position="75"/>
        <end position="407"/>
    </location>
</feature>
<name>A0A290HU96_9BACT</name>
<dbReference type="PROSITE" id="PS00065">
    <property type="entry name" value="D_2_HYDROXYACID_DH_1"/>
    <property type="match status" value="1"/>
</dbReference>
<dbReference type="SMART" id="SM00829">
    <property type="entry name" value="PKS_ER"/>
    <property type="match status" value="1"/>
</dbReference>
<evidence type="ECO:0000256" key="1">
    <source>
        <dbReference type="ARBA" id="ARBA00001947"/>
    </source>
</evidence>
<comment type="similarity">
    <text evidence="5">Belongs to the zinc-containing alcohol dehydrogenase family.</text>
</comment>
<protein>
    <submittedName>
        <fullName evidence="8">NADP-dependent alcohol dehydrogenase C 1</fullName>
        <ecNumber evidence="8">1.1.1.2</ecNumber>
    </submittedName>
</protein>
<dbReference type="PANTHER" id="PTHR42683">
    <property type="entry name" value="ALDEHYDE REDUCTASE"/>
    <property type="match status" value="1"/>
</dbReference>
<dbReference type="GO" id="GO:0008106">
    <property type="term" value="F:alcohol dehydrogenase (NADP+) activity"/>
    <property type="evidence" value="ECO:0007669"/>
    <property type="project" value="UniProtKB-EC"/>
</dbReference>
<evidence type="ECO:0000256" key="5">
    <source>
        <dbReference type="RuleBase" id="RU361277"/>
    </source>
</evidence>
<reference evidence="9" key="1">
    <citation type="submission" date="2017-09" db="EMBL/GenBank/DDBJ databases">
        <title>The complete genome of Sulfurospirillum sp. JPD-1.</title>
        <authorList>
            <person name="Goris T."/>
        </authorList>
    </citation>
    <scope>NUCLEOTIDE SEQUENCE [LARGE SCALE GENOMIC DNA]</scope>
    <source>
        <strain evidence="9">JPD-1</strain>
    </source>
</reference>
<dbReference type="EC" id="1.1.1.2" evidence="8"/>
<dbReference type="Pfam" id="PF08240">
    <property type="entry name" value="ADH_N"/>
    <property type="match status" value="1"/>
</dbReference>
<dbReference type="Gene3D" id="3.90.180.10">
    <property type="entry name" value="Medium-chain alcohol dehydrogenases, catalytic domain"/>
    <property type="match status" value="1"/>
</dbReference>
<keyword evidence="2 5" id="KW-0479">Metal-binding</keyword>
<proteinExistence type="inferred from homology"/>
<dbReference type="Pfam" id="PF00107">
    <property type="entry name" value="ADH_zinc_N"/>
    <property type="match status" value="1"/>
</dbReference>
<gene>
    <name evidence="8" type="ORF">SJPD1_2105</name>
</gene>
<dbReference type="RefSeq" id="WP_210394362.1">
    <property type="nucleotide sequence ID" value="NZ_CP023275.1"/>
</dbReference>
<dbReference type="InterPro" id="IPR013154">
    <property type="entry name" value="ADH-like_N"/>
</dbReference>
<feature type="region of interest" description="Disordered" evidence="6">
    <location>
        <begin position="1"/>
        <end position="26"/>
    </location>
</feature>
<dbReference type="SUPFAM" id="SSF51735">
    <property type="entry name" value="NAD(P)-binding Rossmann-fold domains"/>
    <property type="match status" value="1"/>
</dbReference>
<dbReference type="FunFam" id="3.40.50.720:FF:000022">
    <property type="entry name" value="Cinnamyl alcohol dehydrogenase"/>
    <property type="match status" value="1"/>
</dbReference>
<evidence type="ECO:0000256" key="2">
    <source>
        <dbReference type="ARBA" id="ARBA00022723"/>
    </source>
</evidence>
<keyword evidence="3 5" id="KW-0862">Zinc</keyword>
<sequence>MKKQSNETDHVQDTLESNTTHDSNRRNFMLTGAIALGTGATGLLNPLSAQAAETNPTNKVGDQGPYPTMGMAVYSATEPLKPLHFQRRALGPKDVAMKLHYCGVCHSDIHHGHEDWRKEKFPLVPGHELAGVVTAIGSSVSKFKVGDRVGVGCMVNSCHHCEMCDMGMEQYCENGAVFTYGSTDRDGTMTQGGYSTFNVVNEDFIIHVPAAVDLADAGPMMCAGITVYSPFRHWSVGPGKKVGVVGLGGLGHMAVKIATAMGAEVTVITTSPDKVADAKNFGAKEVIVNPDSTDLSKFDRSLDFIIDTAPYKHKLDKLFTLLKQDSTYCMVGVGKVNDPYEIGPFSLLRTRTSYASSQIGGIRETQELVDFCALHNIKPQITKIAMSEITDAWEKVVAKKARYRYVIDMQA</sequence>
<dbReference type="PROSITE" id="PS51318">
    <property type="entry name" value="TAT"/>
    <property type="match status" value="1"/>
</dbReference>
<dbReference type="InterPro" id="IPR047109">
    <property type="entry name" value="CAD-like"/>
</dbReference>
<organism evidence="8 9">
    <name type="scientific">Sulfurospirillum diekertiae</name>
    <dbReference type="NCBI Taxonomy" id="1854492"/>
    <lineage>
        <taxon>Bacteria</taxon>
        <taxon>Pseudomonadati</taxon>
        <taxon>Campylobacterota</taxon>
        <taxon>Epsilonproteobacteria</taxon>
        <taxon>Campylobacterales</taxon>
        <taxon>Sulfurospirillaceae</taxon>
        <taxon>Sulfurospirillum</taxon>
    </lineage>
</organism>
<dbReference type="InterPro" id="IPR011032">
    <property type="entry name" value="GroES-like_sf"/>
</dbReference>
<dbReference type="InterPro" id="IPR029752">
    <property type="entry name" value="D-isomer_DH_CS1"/>
</dbReference>
<dbReference type="Gene3D" id="3.40.50.720">
    <property type="entry name" value="NAD(P)-binding Rossmann-like Domain"/>
    <property type="match status" value="1"/>
</dbReference>
<comment type="cofactor">
    <cofactor evidence="1 5">
        <name>Zn(2+)</name>
        <dbReference type="ChEBI" id="CHEBI:29105"/>
    </cofactor>
</comment>
<dbReference type="InterPro" id="IPR036291">
    <property type="entry name" value="NAD(P)-bd_dom_sf"/>
</dbReference>
<keyword evidence="4 8" id="KW-0560">Oxidoreductase</keyword>
<dbReference type="PROSITE" id="PS00059">
    <property type="entry name" value="ADH_ZINC"/>
    <property type="match status" value="1"/>
</dbReference>
<dbReference type="SUPFAM" id="SSF50129">
    <property type="entry name" value="GroES-like"/>
    <property type="match status" value="1"/>
</dbReference>
<evidence type="ECO:0000256" key="4">
    <source>
        <dbReference type="ARBA" id="ARBA00023002"/>
    </source>
</evidence>
<evidence type="ECO:0000256" key="3">
    <source>
        <dbReference type="ARBA" id="ARBA00022833"/>
    </source>
</evidence>
<evidence type="ECO:0000256" key="6">
    <source>
        <dbReference type="SAM" id="MobiDB-lite"/>
    </source>
</evidence>
<evidence type="ECO:0000259" key="7">
    <source>
        <dbReference type="SMART" id="SM00829"/>
    </source>
</evidence>
<accession>A0A290HU96</accession>
<dbReference type="GO" id="GO:0008270">
    <property type="term" value="F:zinc ion binding"/>
    <property type="evidence" value="ECO:0007669"/>
    <property type="project" value="InterPro"/>
</dbReference>
<dbReference type="InterPro" id="IPR013149">
    <property type="entry name" value="ADH-like_C"/>
</dbReference>
<dbReference type="CDD" id="cd05283">
    <property type="entry name" value="CAD1"/>
    <property type="match status" value="1"/>
</dbReference>
<feature type="compositionally biased region" description="Basic and acidic residues" evidence="6">
    <location>
        <begin position="1"/>
        <end position="13"/>
    </location>
</feature>
<evidence type="ECO:0000313" key="8">
    <source>
        <dbReference type="EMBL" id="ATB70204.1"/>
    </source>
</evidence>